<organism evidence="2 3">
    <name type="scientific">Sphingomonas hengshuiensis</name>
    <dbReference type="NCBI Taxonomy" id="1609977"/>
    <lineage>
        <taxon>Bacteria</taxon>
        <taxon>Pseudomonadati</taxon>
        <taxon>Pseudomonadota</taxon>
        <taxon>Alphaproteobacteria</taxon>
        <taxon>Sphingomonadales</taxon>
        <taxon>Sphingomonadaceae</taxon>
        <taxon>Sphingomonas</taxon>
    </lineage>
</organism>
<evidence type="ECO:0000313" key="2">
    <source>
        <dbReference type="EMBL" id="PZO74427.1"/>
    </source>
</evidence>
<dbReference type="Proteomes" id="UP000248614">
    <property type="component" value="Unassembled WGS sequence"/>
</dbReference>
<feature type="transmembrane region" description="Helical" evidence="1">
    <location>
        <begin position="115"/>
        <end position="134"/>
    </location>
</feature>
<dbReference type="EMBL" id="QFNF01000042">
    <property type="protein sequence ID" value="PZO74427.1"/>
    <property type="molecule type" value="Genomic_DNA"/>
</dbReference>
<dbReference type="AlphaFoldDB" id="A0A2W4YZ23"/>
<sequence>MGLLVCLLWLVASVAIADRSPRPWVQGTAAVLAGIAGTTLPDLDLVLPLDHRSGLTHSLLPVALACLATRWRPVAAGLAIGIGLHLAADSFPNAMRGYATVKLPVAGSIGATASYAWLGVQAVVASGAGAVLLAASLPPRIAMATAAVLAMVGIAYLFATDGGWGALAIYAAFGWLAVRRRAGGRPGPPV</sequence>
<keyword evidence="1" id="KW-0472">Membrane</keyword>
<keyword evidence="1" id="KW-0812">Transmembrane</keyword>
<keyword evidence="1" id="KW-1133">Transmembrane helix</keyword>
<comment type="caution">
    <text evidence="2">The sequence shown here is derived from an EMBL/GenBank/DDBJ whole genome shotgun (WGS) entry which is preliminary data.</text>
</comment>
<name>A0A2W4YZ23_9SPHN</name>
<proteinExistence type="predicted"/>
<protein>
    <submittedName>
        <fullName evidence="2">Uncharacterized protein</fullName>
    </submittedName>
</protein>
<accession>A0A2W4YZ23</accession>
<evidence type="ECO:0000313" key="3">
    <source>
        <dbReference type="Proteomes" id="UP000248614"/>
    </source>
</evidence>
<evidence type="ECO:0000256" key="1">
    <source>
        <dbReference type="SAM" id="Phobius"/>
    </source>
</evidence>
<reference evidence="2 3" key="1">
    <citation type="submission" date="2017-08" db="EMBL/GenBank/DDBJ databases">
        <title>Infants hospitalized years apart are colonized by the same room-sourced microbial strains.</title>
        <authorList>
            <person name="Brooks B."/>
            <person name="Olm M.R."/>
            <person name="Firek B.A."/>
            <person name="Baker R."/>
            <person name="Thomas B.C."/>
            <person name="Morowitz M.J."/>
            <person name="Banfield J.F."/>
        </authorList>
    </citation>
    <scope>NUCLEOTIDE SEQUENCE [LARGE SCALE GENOMIC DNA]</scope>
    <source>
        <strain evidence="2">S2_018_000_R3_110</strain>
    </source>
</reference>
<gene>
    <name evidence="2" type="ORF">DI632_13450</name>
</gene>